<organism evidence="3 4">
    <name type="scientific">Toxoplasma gondii (strain ATCC 50861 / VEG)</name>
    <dbReference type="NCBI Taxonomy" id="432359"/>
    <lineage>
        <taxon>Eukaryota</taxon>
        <taxon>Sar</taxon>
        <taxon>Alveolata</taxon>
        <taxon>Apicomplexa</taxon>
        <taxon>Conoidasida</taxon>
        <taxon>Coccidia</taxon>
        <taxon>Eucoccidiorida</taxon>
        <taxon>Eimeriorina</taxon>
        <taxon>Sarcocystidae</taxon>
        <taxon>Toxoplasma</taxon>
    </lineage>
</organism>
<feature type="region of interest" description="Disordered" evidence="1">
    <location>
        <begin position="463"/>
        <end position="583"/>
    </location>
</feature>
<dbReference type="InterPro" id="IPR003877">
    <property type="entry name" value="SPRY_dom"/>
</dbReference>
<feature type="compositionally biased region" description="Basic and acidic residues" evidence="1">
    <location>
        <begin position="353"/>
        <end position="374"/>
    </location>
</feature>
<name>V5BEP5_TOXGV</name>
<dbReference type="InterPro" id="IPR013320">
    <property type="entry name" value="ConA-like_dom_sf"/>
</dbReference>
<dbReference type="Gene3D" id="2.60.120.920">
    <property type="match status" value="1"/>
</dbReference>
<feature type="domain" description="B30.2/SPRY" evidence="2">
    <location>
        <begin position="1"/>
        <end position="152"/>
    </location>
</feature>
<dbReference type="EMBL" id="AAYL02000087">
    <property type="protein sequence ID" value="ESS33850.1"/>
    <property type="molecule type" value="Genomic_DNA"/>
</dbReference>
<dbReference type="PANTHER" id="PTHR12381">
    <property type="entry name" value="HETEROGENEOUS NUCLEAR RIBONUCLEOPROTEIN U FAMILY MEMBER"/>
    <property type="match status" value="1"/>
</dbReference>
<protein>
    <submittedName>
        <fullName evidence="3">SPRY domain-containing protein</fullName>
    </submittedName>
</protein>
<dbReference type="SUPFAM" id="SSF52540">
    <property type="entry name" value="P-loop containing nucleoside triphosphate hydrolases"/>
    <property type="match status" value="1"/>
</dbReference>
<keyword evidence="4" id="KW-1185">Reference proteome</keyword>
<gene>
    <name evidence="3" type="ORF">TGVEG_290270</name>
</gene>
<dbReference type="InterPro" id="IPR043136">
    <property type="entry name" value="B30.2/SPRY_sf"/>
</dbReference>
<dbReference type="InterPro" id="IPR001870">
    <property type="entry name" value="B30.2/SPRY"/>
</dbReference>
<proteinExistence type="predicted"/>
<dbReference type="Pfam" id="PF00622">
    <property type="entry name" value="SPRY"/>
    <property type="match status" value="1"/>
</dbReference>
<feature type="compositionally biased region" description="Basic and acidic residues" evidence="1">
    <location>
        <begin position="463"/>
        <end position="472"/>
    </location>
</feature>
<dbReference type="SUPFAM" id="SSF49899">
    <property type="entry name" value="Concanavalin A-like lectins/glucanases"/>
    <property type="match status" value="1"/>
</dbReference>
<evidence type="ECO:0000256" key="1">
    <source>
        <dbReference type="SAM" id="MobiDB-lite"/>
    </source>
</evidence>
<dbReference type="PROSITE" id="PS50188">
    <property type="entry name" value="B302_SPRY"/>
    <property type="match status" value="1"/>
</dbReference>
<evidence type="ECO:0000259" key="2">
    <source>
        <dbReference type="PROSITE" id="PS50188"/>
    </source>
</evidence>
<dbReference type="STRING" id="432359.V5BEP5"/>
<feature type="compositionally biased region" description="Polar residues" evidence="1">
    <location>
        <begin position="434"/>
        <end position="443"/>
    </location>
</feature>
<feature type="region of interest" description="Disordered" evidence="1">
    <location>
        <begin position="348"/>
        <end position="449"/>
    </location>
</feature>
<dbReference type="SMART" id="SM00449">
    <property type="entry name" value="SPRY"/>
    <property type="match status" value="1"/>
</dbReference>
<sequence>MHTNGCQYTWKGIRSTYGVRGSGQVYFETKVVHAPTVVMPETPVHTRNVCRVGVSLPLTSLFLGESSDSWGYGGTAKKSYSRKFENYGETYGVGDVIGTIIDLDDLRLSFTKNGKFLGVAYDLPPRVRDSGLFPHFCLKNVDIQVNFNAASAWFPPPNSKIQFLGDVPEKDLMANLVEHPASPKDCEFIMMVGVPACGKTFWAEQHCRANPRKSFVLLGTNAVIDQMRVMGVKRQSNYAERWEELMTTATSVFNTLIERASSGAVPRNVIIDQTNVFKNARRRKVQPFREWGVRRAVTIVTDERTLQQRTAKREREEGKFVPVSAVMDMKAAFSLPAYDDGFTEIEFPEMPEQDSRQEVRRMNEEGRRFKRENPRASGNQPKPHMESRQGEFAGEKDFRNAKRQRDDCGPYDSRRCPPSQADWSGGGEGWASGPQFSHSSWGDNYQGGPARRVECQRDFQGYDGKRQRHDYGPHGYGHGDPQGYGGPQGYGRGGPQGYGHGGPQGYGHGGPQGYGHGGPQGYGHGGPQGYGHGGPQGYGRGGPQGYGHGDPQGYGRGGPQGYGRGGLQNYGDSFRGNSGANGW</sequence>
<dbReference type="VEuPathDB" id="ToxoDB:TGVEG_290270"/>
<dbReference type="Gene3D" id="3.40.50.300">
    <property type="entry name" value="P-loop containing nucleotide triphosphate hydrolases"/>
    <property type="match status" value="1"/>
</dbReference>
<dbReference type="GO" id="GO:0005634">
    <property type="term" value="C:nucleus"/>
    <property type="evidence" value="ECO:0007669"/>
    <property type="project" value="TreeGrafter"/>
</dbReference>
<comment type="caution">
    <text evidence="3">The sequence shown here is derived from an EMBL/GenBank/DDBJ whole genome shotgun (WGS) entry which is preliminary data.</text>
</comment>
<dbReference type="AlphaFoldDB" id="V5BEP5"/>
<dbReference type="InterPro" id="IPR027417">
    <property type="entry name" value="P-loop_NTPase"/>
</dbReference>
<accession>V5BEP5</accession>
<dbReference type="Pfam" id="PF13671">
    <property type="entry name" value="AAA_33"/>
    <property type="match status" value="1"/>
</dbReference>
<dbReference type="GO" id="GO:0000380">
    <property type="term" value="P:alternative mRNA splicing, via spliceosome"/>
    <property type="evidence" value="ECO:0007669"/>
    <property type="project" value="TreeGrafter"/>
</dbReference>
<evidence type="ECO:0000313" key="3">
    <source>
        <dbReference type="EMBL" id="ESS33850.1"/>
    </source>
</evidence>
<dbReference type="OMA" id="CNCEMED"/>
<reference evidence="3" key="1">
    <citation type="submission" date="2007-03" db="EMBL/GenBank/DDBJ databases">
        <authorList>
            <person name="Paulsen I."/>
        </authorList>
    </citation>
    <scope>NUCLEOTIDE SEQUENCE</scope>
    <source>
        <strain evidence="3">VEG</strain>
    </source>
</reference>
<dbReference type="PaxDb" id="5811-TGME49_090270"/>
<feature type="compositionally biased region" description="Basic and acidic residues" evidence="1">
    <location>
        <begin position="383"/>
        <end position="415"/>
    </location>
</feature>
<dbReference type="GO" id="GO:0003723">
    <property type="term" value="F:RNA binding"/>
    <property type="evidence" value="ECO:0007669"/>
    <property type="project" value="TreeGrafter"/>
</dbReference>
<evidence type="ECO:0000313" key="4">
    <source>
        <dbReference type="Proteomes" id="UP000002226"/>
    </source>
</evidence>
<dbReference type="PANTHER" id="PTHR12381:SF56">
    <property type="entry name" value="B30.2_SPRY DOMAIN-CONTAINING PROTEIN-RELATED"/>
    <property type="match status" value="1"/>
</dbReference>
<dbReference type="Proteomes" id="UP000002226">
    <property type="component" value="Unassembled WGS sequence"/>
</dbReference>
<feature type="compositionally biased region" description="Gly residues" evidence="1">
    <location>
        <begin position="474"/>
        <end position="568"/>
    </location>
</feature>
<dbReference type="OrthoDB" id="445357at2759"/>